<name>A0AAE4C636_9MICC</name>
<dbReference type="EC" id="1.5.1.38" evidence="5"/>
<keyword evidence="3 5" id="KW-0560">Oxidoreductase</keyword>
<dbReference type="InterPro" id="IPR029039">
    <property type="entry name" value="Flavoprotein-like_sf"/>
</dbReference>
<dbReference type="InterPro" id="IPR051814">
    <property type="entry name" value="NAD(P)H-dep_FMN_reductase"/>
</dbReference>
<dbReference type="Pfam" id="PF03358">
    <property type="entry name" value="FMN_red"/>
    <property type="match status" value="1"/>
</dbReference>
<evidence type="ECO:0000256" key="2">
    <source>
        <dbReference type="ARBA" id="ARBA00022643"/>
    </source>
</evidence>
<sequence length="225" mass="23448">MDTTARTIVAVSGGLSRDSSTRRLIDLLVDSVVRQAAERGLTVEPRIVDLRDYARELGEGQLTGLTGGPLKDAVDDLVTADALVVGSPTFKASYSGLFKSFWDLTVDGAIAGLPTLLAATGGSGRHSLMIEHHLRPLFSYLKALVLPTAVFAAPEDWADDALQQRVDRAARELVGQLSVGVGFGRGQQAVAAVGLTENAVQAALDADPFVDPAAQVGASPKGAEG</sequence>
<organism evidence="5 6">
    <name type="scientific">Falsarthrobacter nasiphocae</name>
    <dbReference type="NCBI Taxonomy" id="189863"/>
    <lineage>
        <taxon>Bacteria</taxon>
        <taxon>Bacillati</taxon>
        <taxon>Actinomycetota</taxon>
        <taxon>Actinomycetes</taxon>
        <taxon>Micrococcales</taxon>
        <taxon>Micrococcaceae</taxon>
        <taxon>Falsarthrobacter</taxon>
    </lineage>
</organism>
<dbReference type="NCBIfam" id="TIGR04037">
    <property type="entry name" value="LLM_duo_CE1759"/>
    <property type="match status" value="1"/>
</dbReference>
<dbReference type="SUPFAM" id="SSF52218">
    <property type="entry name" value="Flavoproteins"/>
    <property type="match status" value="1"/>
</dbReference>
<dbReference type="Gene3D" id="3.40.50.360">
    <property type="match status" value="1"/>
</dbReference>
<reference evidence="5" key="1">
    <citation type="submission" date="2023-07" db="EMBL/GenBank/DDBJ databases">
        <title>Sequencing the genomes of 1000 actinobacteria strains.</title>
        <authorList>
            <person name="Klenk H.-P."/>
        </authorList>
    </citation>
    <scope>NUCLEOTIDE SEQUENCE</scope>
    <source>
        <strain evidence="5">DSM 13988</strain>
    </source>
</reference>
<gene>
    <name evidence="5" type="ORF">J2S35_001088</name>
</gene>
<evidence type="ECO:0000259" key="4">
    <source>
        <dbReference type="Pfam" id="PF03358"/>
    </source>
</evidence>
<comment type="caution">
    <text evidence="5">The sequence shown here is derived from an EMBL/GenBank/DDBJ whole genome shotgun (WGS) entry which is preliminary data.</text>
</comment>
<dbReference type="RefSeq" id="WP_309850737.1">
    <property type="nucleotide sequence ID" value="NZ_BAAAIU010000005.1"/>
</dbReference>
<feature type="domain" description="NADPH-dependent FMN reductase-like" evidence="4">
    <location>
        <begin position="7"/>
        <end position="157"/>
    </location>
</feature>
<dbReference type="PANTHER" id="PTHR43408:SF2">
    <property type="entry name" value="FMN REDUCTASE (NADPH)"/>
    <property type="match status" value="1"/>
</dbReference>
<evidence type="ECO:0000313" key="6">
    <source>
        <dbReference type="Proteomes" id="UP001247307"/>
    </source>
</evidence>
<dbReference type="InterPro" id="IPR005025">
    <property type="entry name" value="FMN_Rdtase-like_dom"/>
</dbReference>
<keyword evidence="1" id="KW-0285">Flavoprotein</keyword>
<dbReference type="InterPro" id="IPR023932">
    <property type="entry name" value="CE1759_FMN_reduct"/>
</dbReference>
<keyword evidence="2" id="KW-0288">FMN</keyword>
<dbReference type="PANTHER" id="PTHR43408">
    <property type="entry name" value="FMN REDUCTASE (NADPH)"/>
    <property type="match status" value="1"/>
</dbReference>
<proteinExistence type="predicted"/>
<dbReference type="EMBL" id="JAVDUI010000001">
    <property type="protein sequence ID" value="MDR6892148.1"/>
    <property type="molecule type" value="Genomic_DNA"/>
</dbReference>
<protein>
    <submittedName>
        <fullName evidence="5">FMN reductase</fullName>
        <ecNumber evidence="5">1.5.1.38</ecNumber>
    </submittedName>
</protein>
<keyword evidence="6" id="KW-1185">Reference proteome</keyword>
<evidence type="ECO:0000256" key="3">
    <source>
        <dbReference type="ARBA" id="ARBA00023002"/>
    </source>
</evidence>
<evidence type="ECO:0000313" key="5">
    <source>
        <dbReference type="EMBL" id="MDR6892148.1"/>
    </source>
</evidence>
<dbReference type="AlphaFoldDB" id="A0AAE4C636"/>
<dbReference type="GO" id="GO:0052873">
    <property type="term" value="F:FMN reductase (NADPH) activity"/>
    <property type="evidence" value="ECO:0007669"/>
    <property type="project" value="UniProtKB-EC"/>
</dbReference>
<accession>A0AAE4C636</accession>
<dbReference type="Proteomes" id="UP001247307">
    <property type="component" value="Unassembled WGS sequence"/>
</dbReference>
<evidence type="ECO:0000256" key="1">
    <source>
        <dbReference type="ARBA" id="ARBA00022630"/>
    </source>
</evidence>